<keyword evidence="3" id="KW-1185">Reference proteome</keyword>
<evidence type="ECO:0000256" key="1">
    <source>
        <dbReference type="SAM" id="MobiDB-lite"/>
    </source>
</evidence>
<gene>
    <name evidence="2" type="ORF">BDZ83DRAFT_405706</name>
</gene>
<dbReference type="EMBL" id="JAHMHS010000070">
    <property type="protein sequence ID" value="KAK1723080.1"/>
    <property type="molecule type" value="Genomic_DNA"/>
</dbReference>
<feature type="region of interest" description="Disordered" evidence="1">
    <location>
        <begin position="108"/>
        <end position="142"/>
    </location>
</feature>
<dbReference type="Proteomes" id="UP001244207">
    <property type="component" value="Unassembled WGS sequence"/>
</dbReference>
<protein>
    <submittedName>
        <fullName evidence="2">Uncharacterized protein</fullName>
    </submittedName>
</protein>
<name>A0AAD8UJV3_GLOAC</name>
<reference evidence="2" key="1">
    <citation type="submission" date="2021-12" db="EMBL/GenBank/DDBJ databases">
        <title>Comparative genomics, transcriptomics and evolutionary studies reveal genomic signatures of adaptation to plant cell wall in hemibiotrophic fungi.</title>
        <authorList>
            <consortium name="DOE Joint Genome Institute"/>
            <person name="Baroncelli R."/>
            <person name="Diaz J.F."/>
            <person name="Benocci T."/>
            <person name="Peng M."/>
            <person name="Battaglia E."/>
            <person name="Haridas S."/>
            <person name="Andreopoulos W."/>
            <person name="Labutti K."/>
            <person name="Pangilinan J."/>
            <person name="Floch G.L."/>
            <person name="Makela M.R."/>
            <person name="Henrissat B."/>
            <person name="Grigoriev I.V."/>
            <person name="Crouch J.A."/>
            <person name="De Vries R.P."/>
            <person name="Sukno S.A."/>
            <person name="Thon M.R."/>
        </authorList>
    </citation>
    <scope>NUCLEOTIDE SEQUENCE</scope>
    <source>
        <strain evidence="2">CBS 112980</strain>
    </source>
</reference>
<comment type="caution">
    <text evidence="2">The sequence shown here is derived from an EMBL/GenBank/DDBJ whole genome shotgun (WGS) entry which is preliminary data.</text>
</comment>
<sequence length="231" mass="25112">MTSFLKNTRKGKKKRCKEPEMLEKDIAATPSRPTSGFPFFRAVVALFRPFSPLNLQTSPESPAKPPIFSRNLHSFALSAACAACHGLSLLSPVPENSESLALFYRSNRSVGRRPRESRRRFSPSSIPPTRTTQPTPSSPRGSQISGVLFSLQWITRGPFRGTRCESKGPHTVPIVSASATTPPPTTANHITIAIRLPPAHLSKSRLFFGLSVLVRGVVRGGHEAPMGFGDA</sequence>
<proteinExistence type="predicted"/>
<accession>A0AAD8UJV3</accession>
<evidence type="ECO:0000313" key="3">
    <source>
        <dbReference type="Proteomes" id="UP001244207"/>
    </source>
</evidence>
<dbReference type="RefSeq" id="XP_060363135.1">
    <property type="nucleotide sequence ID" value="XM_060502871.1"/>
</dbReference>
<dbReference type="AlphaFoldDB" id="A0AAD8UJV3"/>
<feature type="compositionally biased region" description="Basic residues" evidence="1">
    <location>
        <begin position="110"/>
        <end position="121"/>
    </location>
</feature>
<dbReference type="GeneID" id="85386770"/>
<evidence type="ECO:0000313" key="2">
    <source>
        <dbReference type="EMBL" id="KAK1723080.1"/>
    </source>
</evidence>
<feature type="compositionally biased region" description="Low complexity" evidence="1">
    <location>
        <begin position="122"/>
        <end position="140"/>
    </location>
</feature>
<organism evidence="2 3">
    <name type="scientific">Glomerella acutata</name>
    <name type="common">Colletotrichum acutatum</name>
    <dbReference type="NCBI Taxonomy" id="27357"/>
    <lineage>
        <taxon>Eukaryota</taxon>
        <taxon>Fungi</taxon>
        <taxon>Dikarya</taxon>
        <taxon>Ascomycota</taxon>
        <taxon>Pezizomycotina</taxon>
        <taxon>Sordariomycetes</taxon>
        <taxon>Hypocreomycetidae</taxon>
        <taxon>Glomerellales</taxon>
        <taxon>Glomerellaceae</taxon>
        <taxon>Colletotrichum</taxon>
        <taxon>Colletotrichum acutatum species complex</taxon>
    </lineage>
</organism>